<evidence type="ECO:0000313" key="2">
    <source>
        <dbReference type="Proteomes" id="UP000199524"/>
    </source>
</evidence>
<keyword evidence="2" id="KW-1185">Reference proteome</keyword>
<accession>A0A1H2A9Q2</accession>
<dbReference type="AlphaFoldDB" id="A0A1H2A9Q2"/>
<dbReference type="EMBL" id="LT629777">
    <property type="protein sequence ID" value="SDT42502.1"/>
    <property type="molecule type" value="Genomic_DNA"/>
</dbReference>
<proteinExistence type="predicted"/>
<dbReference type="GeneID" id="300210478"/>
<sequence>MFAKHYSHRLPAHYDMGLIRRRASELGPRWDDTPGLLFKAFIARERGVFGALANQYASVYLWSEPAAAGAFLMDERFQTVIDSFGRPEIEAWLALDVQWGDAAEARALYREHVQVEPEADRAALLAAQIEQSQVIRGREDTVAVLLALDTANWRLVRITLSSALPDRNRAREAYEVLYLARPGAEVLGHE</sequence>
<gene>
    <name evidence="1" type="ORF">SAMN05216598_5642</name>
</gene>
<evidence type="ECO:0008006" key="3">
    <source>
        <dbReference type="Google" id="ProtNLM"/>
    </source>
</evidence>
<dbReference type="InterPro" id="IPR032349">
    <property type="entry name" value="DUF4865"/>
</dbReference>
<dbReference type="RefSeq" id="WP_090210679.1">
    <property type="nucleotide sequence ID" value="NZ_LT629777.1"/>
</dbReference>
<organism evidence="1 2">
    <name type="scientific">Pseudomonas asplenii</name>
    <dbReference type="NCBI Taxonomy" id="53407"/>
    <lineage>
        <taxon>Bacteria</taxon>
        <taxon>Pseudomonadati</taxon>
        <taxon>Pseudomonadota</taxon>
        <taxon>Gammaproteobacteria</taxon>
        <taxon>Pseudomonadales</taxon>
        <taxon>Pseudomonadaceae</taxon>
        <taxon>Pseudomonas</taxon>
    </lineage>
</organism>
<reference evidence="2" key="1">
    <citation type="submission" date="2016-10" db="EMBL/GenBank/DDBJ databases">
        <authorList>
            <person name="Varghese N."/>
            <person name="Submissions S."/>
        </authorList>
    </citation>
    <scope>NUCLEOTIDE SEQUENCE [LARGE SCALE GENOMIC DNA]</scope>
    <source>
        <strain evidence="2">ATCC 23835</strain>
    </source>
</reference>
<dbReference type="Proteomes" id="UP000199524">
    <property type="component" value="Chromosome I"/>
</dbReference>
<name>A0A1H2A9Q2_9PSED</name>
<evidence type="ECO:0000313" key="1">
    <source>
        <dbReference type="EMBL" id="SDT42502.1"/>
    </source>
</evidence>
<dbReference type="Pfam" id="PF16157">
    <property type="entry name" value="DUF4865"/>
    <property type="match status" value="1"/>
</dbReference>
<protein>
    <recommendedName>
        <fullName evidence="3">DUF4865 domain-containing protein</fullName>
    </recommendedName>
</protein>